<feature type="DNA-binding region" description="OmpR/PhoB-type" evidence="7">
    <location>
        <begin position="128"/>
        <end position="224"/>
    </location>
</feature>
<dbReference type="CDD" id="cd00383">
    <property type="entry name" value="trans_reg_C"/>
    <property type="match status" value="1"/>
</dbReference>
<dbReference type="InterPro" id="IPR011006">
    <property type="entry name" value="CheY-like_superfamily"/>
</dbReference>
<dbReference type="SMART" id="SM00448">
    <property type="entry name" value="REC"/>
    <property type="match status" value="1"/>
</dbReference>
<dbReference type="PANTHER" id="PTHR48111">
    <property type="entry name" value="REGULATOR OF RPOS"/>
    <property type="match status" value="1"/>
</dbReference>
<organism evidence="10 11">
    <name type="scientific">Amycolatopsis australiensis</name>
    <dbReference type="NCBI Taxonomy" id="546364"/>
    <lineage>
        <taxon>Bacteria</taxon>
        <taxon>Bacillati</taxon>
        <taxon>Actinomycetota</taxon>
        <taxon>Actinomycetes</taxon>
        <taxon>Pseudonocardiales</taxon>
        <taxon>Pseudonocardiaceae</taxon>
        <taxon>Amycolatopsis</taxon>
    </lineage>
</organism>
<keyword evidence="2" id="KW-0902">Two-component regulatory system</keyword>
<evidence type="ECO:0000256" key="3">
    <source>
        <dbReference type="ARBA" id="ARBA00023015"/>
    </source>
</evidence>
<evidence type="ECO:0000256" key="6">
    <source>
        <dbReference type="PROSITE-ProRule" id="PRU00169"/>
    </source>
</evidence>
<dbReference type="SUPFAM" id="SSF46894">
    <property type="entry name" value="C-terminal effector domain of the bipartite response regulators"/>
    <property type="match status" value="1"/>
</dbReference>
<keyword evidence="4 7" id="KW-0238">DNA-binding</keyword>
<dbReference type="InterPro" id="IPR039420">
    <property type="entry name" value="WalR-like"/>
</dbReference>
<dbReference type="PROSITE" id="PS50110">
    <property type="entry name" value="RESPONSE_REGULATORY"/>
    <property type="match status" value="1"/>
</dbReference>
<dbReference type="Pfam" id="PF00072">
    <property type="entry name" value="Response_reg"/>
    <property type="match status" value="1"/>
</dbReference>
<accession>A0A1K1T6Y3</accession>
<feature type="modified residue" description="4-aspartylphosphate" evidence="6">
    <location>
        <position position="57"/>
    </location>
</feature>
<dbReference type="GO" id="GO:0000156">
    <property type="term" value="F:phosphorelay response regulator activity"/>
    <property type="evidence" value="ECO:0007669"/>
    <property type="project" value="TreeGrafter"/>
</dbReference>
<dbReference type="Gene3D" id="1.10.10.10">
    <property type="entry name" value="Winged helix-like DNA-binding domain superfamily/Winged helix DNA-binding domain"/>
    <property type="match status" value="1"/>
</dbReference>
<dbReference type="SMART" id="SM00862">
    <property type="entry name" value="Trans_reg_C"/>
    <property type="match status" value="1"/>
</dbReference>
<gene>
    <name evidence="10" type="ORF">SAMN04489730_8404</name>
</gene>
<evidence type="ECO:0000256" key="4">
    <source>
        <dbReference type="ARBA" id="ARBA00023125"/>
    </source>
</evidence>
<dbReference type="AlphaFoldDB" id="A0A1K1T6Y3"/>
<protein>
    <submittedName>
        <fullName evidence="10">DNA-binding response regulator, OmpR family, contains REC and winged-helix (WHTH) domain</fullName>
    </submittedName>
</protein>
<evidence type="ECO:0000259" key="9">
    <source>
        <dbReference type="PROSITE" id="PS51755"/>
    </source>
</evidence>
<evidence type="ECO:0000256" key="5">
    <source>
        <dbReference type="ARBA" id="ARBA00023163"/>
    </source>
</evidence>
<dbReference type="Proteomes" id="UP000182740">
    <property type="component" value="Unassembled WGS sequence"/>
</dbReference>
<keyword evidence="11" id="KW-1185">Reference proteome</keyword>
<dbReference type="CDD" id="cd17574">
    <property type="entry name" value="REC_OmpR"/>
    <property type="match status" value="1"/>
</dbReference>
<dbReference type="Pfam" id="PF00486">
    <property type="entry name" value="Trans_reg_C"/>
    <property type="match status" value="1"/>
</dbReference>
<evidence type="ECO:0000313" key="11">
    <source>
        <dbReference type="Proteomes" id="UP000182740"/>
    </source>
</evidence>
<keyword evidence="1 6" id="KW-0597">Phosphoprotein</keyword>
<dbReference type="InterPro" id="IPR001789">
    <property type="entry name" value="Sig_transdc_resp-reg_receiver"/>
</dbReference>
<dbReference type="PANTHER" id="PTHR48111:SF1">
    <property type="entry name" value="TWO-COMPONENT RESPONSE REGULATOR ORR33"/>
    <property type="match status" value="1"/>
</dbReference>
<feature type="domain" description="Response regulatory" evidence="8">
    <location>
        <begin position="8"/>
        <end position="121"/>
    </location>
</feature>
<dbReference type="GO" id="GO:0006355">
    <property type="term" value="P:regulation of DNA-templated transcription"/>
    <property type="evidence" value="ECO:0007669"/>
    <property type="project" value="InterPro"/>
</dbReference>
<dbReference type="Gene3D" id="6.10.250.690">
    <property type="match status" value="1"/>
</dbReference>
<dbReference type="InterPro" id="IPR016032">
    <property type="entry name" value="Sig_transdc_resp-reg_C-effctor"/>
</dbReference>
<dbReference type="STRING" id="546364.SAMN04489730_8404"/>
<sequence>MEDPAPPRILVIEDADAIRVPVESALADAGFSVRSLPDGTGLERDLVRLRPDLVVLDVMLPGRDGFELLRVIRRTCAAGVVMLTARDGVEDRLRGLGEGADDYVVKPFVLAELVARVTAVLRRTGRTRPAVEVGDLVIDVEGGRARYGTADVELTSTEWKVLLYLAQHRDRVVSKTQILTAVWGYGDSAPNLVEVNVSTLRRKLEAHGPRVVHTVRGQGYVLRGAP</sequence>
<evidence type="ECO:0000313" key="10">
    <source>
        <dbReference type="EMBL" id="SFW92127.1"/>
    </source>
</evidence>
<proteinExistence type="predicted"/>
<dbReference type="SUPFAM" id="SSF52172">
    <property type="entry name" value="CheY-like"/>
    <property type="match status" value="1"/>
</dbReference>
<evidence type="ECO:0000259" key="8">
    <source>
        <dbReference type="PROSITE" id="PS50110"/>
    </source>
</evidence>
<feature type="domain" description="OmpR/PhoB-type" evidence="9">
    <location>
        <begin position="128"/>
        <end position="224"/>
    </location>
</feature>
<name>A0A1K1T6Y3_9PSEU</name>
<dbReference type="InterPro" id="IPR036388">
    <property type="entry name" value="WH-like_DNA-bd_sf"/>
</dbReference>
<dbReference type="GO" id="GO:0000976">
    <property type="term" value="F:transcription cis-regulatory region binding"/>
    <property type="evidence" value="ECO:0007669"/>
    <property type="project" value="TreeGrafter"/>
</dbReference>
<dbReference type="EMBL" id="FPJG01000006">
    <property type="protein sequence ID" value="SFW92127.1"/>
    <property type="molecule type" value="Genomic_DNA"/>
</dbReference>
<keyword evidence="3" id="KW-0805">Transcription regulation</keyword>
<dbReference type="InterPro" id="IPR001867">
    <property type="entry name" value="OmpR/PhoB-type_DNA-bd"/>
</dbReference>
<dbReference type="OrthoDB" id="5177151at2"/>
<evidence type="ECO:0000256" key="2">
    <source>
        <dbReference type="ARBA" id="ARBA00023012"/>
    </source>
</evidence>
<evidence type="ECO:0000256" key="1">
    <source>
        <dbReference type="ARBA" id="ARBA00022553"/>
    </source>
</evidence>
<evidence type="ECO:0000256" key="7">
    <source>
        <dbReference type="PROSITE-ProRule" id="PRU01091"/>
    </source>
</evidence>
<reference evidence="11" key="1">
    <citation type="submission" date="2016-11" db="EMBL/GenBank/DDBJ databases">
        <authorList>
            <person name="Varghese N."/>
            <person name="Submissions S."/>
        </authorList>
    </citation>
    <scope>NUCLEOTIDE SEQUENCE [LARGE SCALE GENOMIC DNA]</scope>
    <source>
        <strain evidence="11">DSM 44671</strain>
    </source>
</reference>
<dbReference type="RefSeq" id="WP_072481425.1">
    <property type="nucleotide sequence ID" value="NZ_FPJG01000006.1"/>
</dbReference>
<keyword evidence="5" id="KW-0804">Transcription</keyword>
<dbReference type="Gene3D" id="3.40.50.2300">
    <property type="match status" value="1"/>
</dbReference>
<dbReference type="GO" id="GO:0005829">
    <property type="term" value="C:cytosol"/>
    <property type="evidence" value="ECO:0007669"/>
    <property type="project" value="TreeGrafter"/>
</dbReference>
<dbReference type="GO" id="GO:0032993">
    <property type="term" value="C:protein-DNA complex"/>
    <property type="evidence" value="ECO:0007669"/>
    <property type="project" value="TreeGrafter"/>
</dbReference>
<dbReference type="PROSITE" id="PS51755">
    <property type="entry name" value="OMPR_PHOB"/>
    <property type="match status" value="1"/>
</dbReference>